<evidence type="ECO:0000313" key="2">
    <source>
        <dbReference type="EMBL" id="MDN3611832.1"/>
    </source>
</evidence>
<dbReference type="PANTHER" id="PTHR34322:SF2">
    <property type="entry name" value="TRANSPOSASE IS200-LIKE DOMAIN-CONTAINING PROTEIN"/>
    <property type="match status" value="1"/>
</dbReference>
<dbReference type="RefSeq" id="WP_171831456.1">
    <property type="nucleotide sequence ID" value="NZ_JABEYA020000008.1"/>
</dbReference>
<gene>
    <name evidence="2" type="ORF">QWZ16_19745</name>
</gene>
<evidence type="ECO:0000313" key="3">
    <source>
        <dbReference type="Proteomes" id="UP001238540"/>
    </source>
</evidence>
<feature type="domain" description="Transposase IS200-like" evidence="1">
    <location>
        <begin position="12"/>
        <end position="187"/>
    </location>
</feature>
<keyword evidence="3" id="KW-1185">Reference proteome</keyword>
<protein>
    <submittedName>
        <fullName evidence="2">Transposase</fullName>
    </submittedName>
</protein>
<accession>A0ABT8BYD1</accession>
<proteinExistence type="predicted"/>
<organism evidence="2 3">
    <name type="scientific">Vibrio ostreicida</name>
    <dbReference type="NCBI Taxonomy" id="526588"/>
    <lineage>
        <taxon>Bacteria</taxon>
        <taxon>Pseudomonadati</taxon>
        <taxon>Pseudomonadota</taxon>
        <taxon>Gammaproteobacteria</taxon>
        <taxon>Vibrionales</taxon>
        <taxon>Vibrionaceae</taxon>
        <taxon>Vibrio</taxon>
    </lineage>
</organism>
<dbReference type="InterPro" id="IPR036515">
    <property type="entry name" value="Transposase_17_sf"/>
</dbReference>
<reference evidence="3" key="1">
    <citation type="journal article" date="2019" name="Int. J. Syst. Evol. Microbiol.">
        <title>The Global Catalogue of Microorganisms (GCM) 10K type strain sequencing project: providing services to taxonomists for standard genome sequencing and annotation.</title>
        <authorList>
            <consortium name="The Broad Institute Genomics Platform"/>
            <consortium name="The Broad Institute Genome Sequencing Center for Infectious Disease"/>
            <person name="Wu L."/>
            <person name="Ma J."/>
        </authorList>
    </citation>
    <scope>NUCLEOTIDE SEQUENCE [LARGE SCALE GENOMIC DNA]</scope>
    <source>
        <strain evidence="3">CECT 7398</strain>
    </source>
</reference>
<name>A0ABT8BYD1_9VIBR</name>
<evidence type="ECO:0000259" key="1">
    <source>
        <dbReference type="SMART" id="SM01321"/>
    </source>
</evidence>
<dbReference type="EMBL" id="JAUFQC010000027">
    <property type="protein sequence ID" value="MDN3611832.1"/>
    <property type="molecule type" value="Genomic_DNA"/>
</dbReference>
<sequence>MTRARNQQICLAATPYYHCVSRCVRRTFLCGYDAHTQKSYEHRREWIASRIQTLSQIFCIDICAYAVMSNHYHLVVHINQARAQAMSDQQIIERWSQLHTQPVLIQRFLSHSLGSDAEHQAALTLIAQWRERLFSLSWFMRELNFEIALKANKEDRCTGHFWESRYKSQALLDEKALLAAMAYTDLNPIRAGLSDTLQACDYTSIKVRLEALIQPQPSAPCLHPFIGHADQTNLDGLPFRLVDYLELVDWTGRQMRPNKQSVPQSIPPLLQTVKISPCSWLTACTQLEHKRALLVGGKASFPTVIPIMNRQRIHGYQLT</sequence>
<comment type="caution">
    <text evidence="2">The sequence shown here is derived from an EMBL/GenBank/DDBJ whole genome shotgun (WGS) entry which is preliminary data.</text>
</comment>
<dbReference type="PANTHER" id="PTHR34322">
    <property type="entry name" value="TRANSPOSASE, Y1_TNP DOMAIN-CONTAINING"/>
    <property type="match status" value="1"/>
</dbReference>
<dbReference type="Gene3D" id="3.30.70.1290">
    <property type="entry name" value="Transposase IS200-like"/>
    <property type="match status" value="1"/>
</dbReference>
<dbReference type="SMART" id="SM01321">
    <property type="entry name" value="Y1_Tnp"/>
    <property type="match status" value="1"/>
</dbReference>
<dbReference type="InterPro" id="IPR002686">
    <property type="entry name" value="Transposase_17"/>
</dbReference>
<dbReference type="SUPFAM" id="SSF143422">
    <property type="entry name" value="Transposase IS200-like"/>
    <property type="match status" value="1"/>
</dbReference>
<dbReference type="Proteomes" id="UP001238540">
    <property type="component" value="Unassembled WGS sequence"/>
</dbReference>